<evidence type="ECO:0000256" key="1">
    <source>
        <dbReference type="ARBA" id="ARBA00022679"/>
    </source>
</evidence>
<proteinExistence type="inferred from homology"/>
<dbReference type="InterPro" id="IPR051531">
    <property type="entry name" value="N-acetyltransferase"/>
</dbReference>
<comment type="caution">
    <text evidence="5">The sequence shown here is derived from an EMBL/GenBank/DDBJ whole genome shotgun (WGS) entry which is preliminary data.</text>
</comment>
<dbReference type="InterPro" id="IPR016181">
    <property type="entry name" value="Acyl_CoA_acyltransferase"/>
</dbReference>
<organism evidence="5 6">
    <name type="scientific">Paramarasmius palmivorus</name>
    <dbReference type="NCBI Taxonomy" id="297713"/>
    <lineage>
        <taxon>Eukaryota</taxon>
        <taxon>Fungi</taxon>
        <taxon>Dikarya</taxon>
        <taxon>Basidiomycota</taxon>
        <taxon>Agaricomycotina</taxon>
        <taxon>Agaricomycetes</taxon>
        <taxon>Agaricomycetidae</taxon>
        <taxon>Agaricales</taxon>
        <taxon>Marasmiineae</taxon>
        <taxon>Marasmiaceae</taxon>
        <taxon>Paramarasmius</taxon>
    </lineage>
</organism>
<dbReference type="InterPro" id="IPR000182">
    <property type="entry name" value="GNAT_dom"/>
</dbReference>
<dbReference type="Pfam" id="PF13302">
    <property type="entry name" value="Acetyltransf_3"/>
    <property type="match status" value="1"/>
</dbReference>
<dbReference type="PANTHER" id="PTHR43792">
    <property type="entry name" value="GNAT FAMILY, PUTATIVE (AFU_ORTHOLOGUE AFUA_3G00765)-RELATED-RELATED"/>
    <property type="match status" value="1"/>
</dbReference>
<dbReference type="CDD" id="cd04301">
    <property type="entry name" value="NAT_SF"/>
    <property type="match status" value="1"/>
</dbReference>
<protein>
    <recommendedName>
        <fullName evidence="4">N-acetyltransferase domain-containing protein</fullName>
    </recommendedName>
</protein>
<evidence type="ECO:0000256" key="2">
    <source>
        <dbReference type="ARBA" id="ARBA00023315"/>
    </source>
</evidence>
<keyword evidence="2" id="KW-0012">Acyltransferase</keyword>
<feature type="domain" description="N-acetyltransferase" evidence="4">
    <location>
        <begin position="7"/>
        <end position="169"/>
    </location>
</feature>
<dbReference type="SUPFAM" id="SSF55729">
    <property type="entry name" value="Acyl-CoA N-acyltransferases (Nat)"/>
    <property type="match status" value="1"/>
</dbReference>
<reference evidence="5 6" key="1">
    <citation type="submission" date="2024-01" db="EMBL/GenBank/DDBJ databases">
        <title>A draft genome for a cacao thread blight-causing isolate of Paramarasmius palmivorus.</title>
        <authorList>
            <person name="Baruah I.K."/>
            <person name="Bukari Y."/>
            <person name="Amoako-Attah I."/>
            <person name="Meinhardt L.W."/>
            <person name="Bailey B.A."/>
            <person name="Cohen S.P."/>
        </authorList>
    </citation>
    <scope>NUCLEOTIDE SEQUENCE [LARGE SCALE GENOMIC DNA]</scope>
    <source>
        <strain evidence="5 6">GH-12</strain>
    </source>
</reference>
<dbReference type="AlphaFoldDB" id="A0AAW0DZ88"/>
<sequence>MFTTERLTLRAFQESDMEHMFKLWNTEAVQRTISVDYHVPRAPKYKETFERMANEAGFFVIIETKDTKQFAGFASLDLQHRKHRDSQYAIALLPEFWGKGYATEATRFIVNHAFVSMGLHRVTLGVLGGNDAAANVYKKIGFVEEGRSRKAFWLDGKWVDDVHMSILDEEWAALTASTSS</sequence>
<evidence type="ECO:0000259" key="4">
    <source>
        <dbReference type="PROSITE" id="PS51186"/>
    </source>
</evidence>
<dbReference type="PROSITE" id="PS51186">
    <property type="entry name" value="GNAT"/>
    <property type="match status" value="1"/>
</dbReference>
<evidence type="ECO:0000313" key="5">
    <source>
        <dbReference type="EMBL" id="KAK7056753.1"/>
    </source>
</evidence>
<name>A0AAW0DZ88_9AGAR</name>
<comment type="similarity">
    <text evidence="3">Belongs to the acetyltransferase family. RimJ subfamily.</text>
</comment>
<keyword evidence="1" id="KW-0808">Transferase</keyword>
<dbReference type="Proteomes" id="UP001383192">
    <property type="component" value="Unassembled WGS sequence"/>
</dbReference>
<keyword evidence="6" id="KW-1185">Reference proteome</keyword>
<evidence type="ECO:0000313" key="6">
    <source>
        <dbReference type="Proteomes" id="UP001383192"/>
    </source>
</evidence>
<gene>
    <name evidence="5" type="ORF">VNI00_002470</name>
</gene>
<dbReference type="EMBL" id="JAYKXP010000006">
    <property type="protein sequence ID" value="KAK7056753.1"/>
    <property type="molecule type" value="Genomic_DNA"/>
</dbReference>
<dbReference type="Gene3D" id="3.40.630.30">
    <property type="match status" value="1"/>
</dbReference>
<accession>A0AAW0DZ88</accession>
<dbReference type="GO" id="GO:0016747">
    <property type="term" value="F:acyltransferase activity, transferring groups other than amino-acyl groups"/>
    <property type="evidence" value="ECO:0007669"/>
    <property type="project" value="InterPro"/>
</dbReference>
<dbReference type="PANTHER" id="PTHR43792:SF8">
    <property type="entry name" value="[RIBOSOMAL PROTEIN US5]-ALANINE N-ACETYLTRANSFERASE"/>
    <property type="match status" value="1"/>
</dbReference>
<evidence type="ECO:0000256" key="3">
    <source>
        <dbReference type="ARBA" id="ARBA00038502"/>
    </source>
</evidence>